<keyword evidence="3" id="KW-1185">Reference proteome</keyword>
<dbReference type="SMART" id="SM01007">
    <property type="entry name" value="Aldolase_II"/>
    <property type="match status" value="1"/>
</dbReference>
<dbReference type="InterPro" id="IPR036409">
    <property type="entry name" value="Aldolase_II/adducin_N_sf"/>
</dbReference>
<organism evidence="2 3">
    <name type="scientific">Campylobacter portucalensis</name>
    <dbReference type="NCBI Taxonomy" id="2608384"/>
    <lineage>
        <taxon>Bacteria</taxon>
        <taxon>Pseudomonadati</taxon>
        <taxon>Campylobacterota</taxon>
        <taxon>Epsilonproteobacteria</taxon>
        <taxon>Campylobacterales</taxon>
        <taxon>Campylobacteraceae</taxon>
        <taxon>Campylobacter</taxon>
    </lineage>
</organism>
<evidence type="ECO:0000313" key="3">
    <source>
        <dbReference type="Proteomes" id="UP000476338"/>
    </source>
</evidence>
<name>A0A6L5WGV9_9BACT</name>
<gene>
    <name evidence="2" type="ORF">F1B92_03540</name>
</gene>
<feature type="domain" description="Class II aldolase/adducin N-terminal" evidence="1">
    <location>
        <begin position="8"/>
        <end position="185"/>
    </location>
</feature>
<dbReference type="InterPro" id="IPR001303">
    <property type="entry name" value="Aldolase_II/adducin_N"/>
</dbReference>
<dbReference type="SUPFAM" id="SSF53639">
    <property type="entry name" value="AraD/HMP-PK domain-like"/>
    <property type="match status" value="1"/>
</dbReference>
<dbReference type="NCBIfam" id="NF004492">
    <property type="entry name" value="PRK05834.1"/>
    <property type="match status" value="1"/>
</dbReference>
<evidence type="ECO:0000313" key="2">
    <source>
        <dbReference type="EMBL" id="MSN96274.1"/>
    </source>
</evidence>
<dbReference type="Pfam" id="PF00596">
    <property type="entry name" value="Aldolase_II"/>
    <property type="match status" value="1"/>
</dbReference>
<proteinExistence type="predicted"/>
<dbReference type="EMBL" id="VWSJ01000009">
    <property type="protein sequence ID" value="MSN96274.1"/>
    <property type="molecule type" value="Genomic_DNA"/>
</dbReference>
<protein>
    <recommendedName>
        <fullName evidence="1">Class II aldolase/adducin N-terminal domain-containing protein</fullName>
    </recommendedName>
</protein>
<evidence type="ECO:0000259" key="1">
    <source>
        <dbReference type="SMART" id="SM01007"/>
    </source>
</evidence>
<dbReference type="RefSeq" id="WP_154570541.1">
    <property type="nucleotide sequence ID" value="NZ_VWSJ01000009.1"/>
</dbReference>
<reference evidence="2 3" key="1">
    <citation type="submission" date="2019-09" db="EMBL/GenBank/DDBJ databases">
        <authorList>
            <person name="Silva M."/>
            <person name="Pereira G."/>
            <person name="Lopes-Da-Costa L."/>
            <person name="Silva E."/>
        </authorList>
    </citation>
    <scope>NUCLEOTIDE SEQUENCE [LARGE SCALE GENOMIC DNA]</scope>
    <source>
        <strain evidence="2 3">FMV-PI01</strain>
    </source>
</reference>
<reference evidence="2 3" key="2">
    <citation type="submission" date="2020-03" db="EMBL/GenBank/DDBJ databases">
        <title>Campylobacter portucalensis sp. nov., a new species of Campylobacter isolated from the reproductive tract of bulls.</title>
        <authorList>
            <person name="Silva M.F."/>
            <person name="Pereira G."/>
            <person name="Carneiro C."/>
            <person name="Hemphill A."/>
            <person name="Mateus L."/>
            <person name="Lopes-Da-Costa L."/>
            <person name="Silva E."/>
        </authorList>
    </citation>
    <scope>NUCLEOTIDE SEQUENCE [LARGE SCALE GENOMIC DNA]</scope>
    <source>
        <strain evidence="2 3">FMV-PI01</strain>
    </source>
</reference>
<comment type="caution">
    <text evidence="2">The sequence shown here is derived from an EMBL/GenBank/DDBJ whole genome shotgun (WGS) entry which is preliminary data.</text>
</comment>
<accession>A0A6L5WGV9</accession>
<sequence>MDLQNILEDIEKLSLTMFRKGFFGVFHGSISTKIGINKFLINKKNAVFDKLTRNDMILLYDKKDYRWNEASIDSDIHLNIYKNFFDAKFIAFAMPPNTVSYSLSHDFIIPKDYFGYEKFKKIKIYDPKNFDDWYERAPSEICKNLLNSKTNFLIIRGYGVVIYARTFSNLAKDIALIDNSCKILQLNQIYK</sequence>
<dbReference type="Proteomes" id="UP000476338">
    <property type="component" value="Unassembled WGS sequence"/>
</dbReference>
<dbReference type="AlphaFoldDB" id="A0A6L5WGV9"/>
<dbReference type="Gene3D" id="3.40.225.10">
    <property type="entry name" value="Class II aldolase/adducin N-terminal domain"/>
    <property type="match status" value="1"/>
</dbReference>